<dbReference type="EMBL" id="MEZT01000014">
    <property type="protein sequence ID" value="OGD56713.1"/>
    <property type="molecule type" value="Genomic_DNA"/>
</dbReference>
<proteinExistence type="predicted"/>
<gene>
    <name evidence="1" type="ORF">A2V71_04150</name>
</gene>
<dbReference type="Proteomes" id="UP000178764">
    <property type="component" value="Unassembled WGS sequence"/>
</dbReference>
<name>A0A1F5DNI8_9BACT</name>
<evidence type="ECO:0000313" key="2">
    <source>
        <dbReference type="Proteomes" id="UP000178764"/>
    </source>
</evidence>
<sequence length="73" mass="8433">MKIPKKHLRKICRPNYGEDSCALLIMKNGMYQCARDYPPIQRSIENRLNKSVLKRENIHCNGISPFSTSALIQ</sequence>
<organism evidence="1 2">
    <name type="scientific">Candidatus Berkelbacteria bacterium RBG_13_40_8</name>
    <dbReference type="NCBI Taxonomy" id="1797467"/>
    <lineage>
        <taxon>Bacteria</taxon>
        <taxon>Candidatus Berkelbacteria</taxon>
    </lineage>
</organism>
<comment type="caution">
    <text evidence="1">The sequence shown here is derived from an EMBL/GenBank/DDBJ whole genome shotgun (WGS) entry which is preliminary data.</text>
</comment>
<reference evidence="1 2" key="1">
    <citation type="journal article" date="2016" name="Nat. Commun.">
        <title>Thousands of microbial genomes shed light on interconnected biogeochemical processes in an aquifer system.</title>
        <authorList>
            <person name="Anantharaman K."/>
            <person name="Brown C.T."/>
            <person name="Hug L.A."/>
            <person name="Sharon I."/>
            <person name="Castelle C.J."/>
            <person name="Probst A.J."/>
            <person name="Thomas B.C."/>
            <person name="Singh A."/>
            <person name="Wilkins M.J."/>
            <person name="Karaoz U."/>
            <person name="Brodie E.L."/>
            <person name="Williams K.H."/>
            <person name="Hubbard S.S."/>
            <person name="Banfield J.F."/>
        </authorList>
    </citation>
    <scope>NUCLEOTIDE SEQUENCE [LARGE SCALE GENOMIC DNA]</scope>
</reference>
<protein>
    <submittedName>
        <fullName evidence="1">Uncharacterized protein</fullName>
    </submittedName>
</protein>
<evidence type="ECO:0000313" key="1">
    <source>
        <dbReference type="EMBL" id="OGD56713.1"/>
    </source>
</evidence>
<accession>A0A1F5DNI8</accession>
<dbReference type="AlphaFoldDB" id="A0A1F5DNI8"/>